<dbReference type="PANTHER" id="PTHR30482">
    <property type="entry name" value="HIGH-AFFINITY BRANCHED-CHAIN AMINO ACID TRANSPORT SYSTEM PERMEASE"/>
    <property type="match status" value="1"/>
</dbReference>
<evidence type="ECO:0000256" key="7">
    <source>
        <dbReference type="SAM" id="SignalP"/>
    </source>
</evidence>
<dbReference type="Pfam" id="PF02653">
    <property type="entry name" value="BPD_transp_2"/>
    <property type="match status" value="1"/>
</dbReference>
<reference evidence="8 9" key="1">
    <citation type="submission" date="2016-10" db="EMBL/GenBank/DDBJ databases">
        <title>Draft Genome sequence of Roseomonas sp. strain M3.</title>
        <authorList>
            <person name="Subhash Y."/>
            <person name="Lee S."/>
        </authorList>
    </citation>
    <scope>NUCLEOTIDE SEQUENCE [LARGE SCALE GENOMIC DNA]</scope>
    <source>
        <strain evidence="8 9">M3</strain>
    </source>
</reference>
<dbReference type="PANTHER" id="PTHR30482:SF17">
    <property type="entry name" value="ABC TRANSPORTER ATP-BINDING PROTEIN"/>
    <property type="match status" value="1"/>
</dbReference>
<keyword evidence="5 6" id="KW-0472">Membrane</keyword>
<feature type="transmembrane region" description="Helical" evidence="6">
    <location>
        <begin position="157"/>
        <end position="176"/>
    </location>
</feature>
<comment type="subcellular location">
    <subcellularLocation>
        <location evidence="1">Cell membrane</location>
        <topology evidence="1">Multi-pass membrane protein</topology>
    </subcellularLocation>
</comment>
<evidence type="ECO:0000313" key="8">
    <source>
        <dbReference type="EMBL" id="ONG58651.1"/>
    </source>
</evidence>
<keyword evidence="9" id="KW-1185">Reference proteome</keyword>
<protein>
    <submittedName>
        <fullName evidence="8">Inner-membrane translocator</fullName>
    </submittedName>
</protein>
<feature type="chain" id="PRO_5012165981" evidence="7">
    <location>
        <begin position="21"/>
        <end position="312"/>
    </location>
</feature>
<dbReference type="InterPro" id="IPR043428">
    <property type="entry name" value="LivM-like"/>
</dbReference>
<dbReference type="Proteomes" id="UP000188879">
    <property type="component" value="Unassembled WGS sequence"/>
</dbReference>
<dbReference type="OrthoDB" id="9804361at2"/>
<feature type="transmembrane region" description="Helical" evidence="6">
    <location>
        <begin position="197"/>
        <end position="223"/>
    </location>
</feature>
<feature type="transmembrane region" description="Helical" evidence="6">
    <location>
        <begin position="30"/>
        <end position="49"/>
    </location>
</feature>
<evidence type="ECO:0000256" key="6">
    <source>
        <dbReference type="SAM" id="Phobius"/>
    </source>
</evidence>
<feature type="transmembrane region" description="Helical" evidence="6">
    <location>
        <begin position="108"/>
        <end position="129"/>
    </location>
</feature>
<evidence type="ECO:0000313" key="9">
    <source>
        <dbReference type="Proteomes" id="UP000188879"/>
    </source>
</evidence>
<organism evidence="8 9">
    <name type="scientific">Teichococcus deserti</name>
    <dbReference type="NCBI Taxonomy" id="1817963"/>
    <lineage>
        <taxon>Bacteria</taxon>
        <taxon>Pseudomonadati</taxon>
        <taxon>Pseudomonadota</taxon>
        <taxon>Alphaproteobacteria</taxon>
        <taxon>Acetobacterales</taxon>
        <taxon>Roseomonadaceae</taxon>
        <taxon>Roseomonas</taxon>
    </lineage>
</organism>
<dbReference type="InterPro" id="IPR001851">
    <property type="entry name" value="ABC_transp_permease"/>
</dbReference>
<evidence type="ECO:0000256" key="4">
    <source>
        <dbReference type="ARBA" id="ARBA00022989"/>
    </source>
</evidence>
<keyword evidence="3 6" id="KW-0812">Transmembrane</keyword>
<dbReference type="GO" id="GO:0015658">
    <property type="term" value="F:branched-chain amino acid transmembrane transporter activity"/>
    <property type="evidence" value="ECO:0007669"/>
    <property type="project" value="InterPro"/>
</dbReference>
<accession>A0A1V2H7A8</accession>
<dbReference type="CDD" id="cd06581">
    <property type="entry name" value="TM_PBP1_LivM_like"/>
    <property type="match status" value="1"/>
</dbReference>
<dbReference type="GO" id="GO:0005886">
    <property type="term" value="C:plasma membrane"/>
    <property type="evidence" value="ECO:0007669"/>
    <property type="project" value="UniProtKB-SubCell"/>
</dbReference>
<gene>
    <name evidence="8" type="ORF">BKE38_02390</name>
</gene>
<evidence type="ECO:0000256" key="3">
    <source>
        <dbReference type="ARBA" id="ARBA00022692"/>
    </source>
</evidence>
<evidence type="ECO:0000256" key="1">
    <source>
        <dbReference type="ARBA" id="ARBA00004651"/>
    </source>
</evidence>
<dbReference type="EMBL" id="MLCO01000016">
    <property type="protein sequence ID" value="ONG58651.1"/>
    <property type="molecule type" value="Genomic_DNA"/>
</dbReference>
<keyword evidence="2" id="KW-1003">Cell membrane</keyword>
<feature type="signal peptide" evidence="7">
    <location>
        <begin position="1"/>
        <end position="20"/>
    </location>
</feature>
<feature type="transmembrane region" description="Helical" evidence="6">
    <location>
        <begin position="243"/>
        <end position="268"/>
    </location>
</feature>
<feature type="transmembrane region" description="Helical" evidence="6">
    <location>
        <begin position="82"/>
        <end position="103"/>
    </location>
</feature>
<comment type="caution">
    <text evidence="8">The sequence shown here is derived from an EMBL/GenBank/DDBJ whole genome shotgun (WGS) entry which is preliminary data.</text>
</comment>
<evidence type="ECO:0000256" key="5">
    <source>
        <dbReference type="ARBA" id="ARBA00023136"/>
    </source>
</evidence>
<keyword evidence="7" id="KW-0732">Signal</keyword>
<keyword evidence="4 6" id="KW-1133">Transmembrane helix</keyword>
<sequence length="312" mass="32403">MSLSRLALPMAGLAAMAAVAALSGDFQLRFLAEILLIGTAVLSLDLLIGFGGLISLGHAALFGSAAYAAAIAAQHLGASLPVMLGIGIAMGTAVAALMGLVILRAGSLFLLILALLFGQIVWEICFHWREVTGGADGLRGLPPLSLGPWALGDARSLFVLAGLLALGSLGVARSFVASPLGRALIGTREQPIRMQALGYTLFSVRFRALLVAGAMAGAAGSLYPFVNLYVGPQSVHWTLSATMIIMLVIGGVGSLWGAFLGTAVYLALQTYVGAWTDRWQLCVGLLFVLTVLVMPQGLASGFLRLTRKGRTP</sequence>
<proteinExistence type="predicted"/>
<evidence type="ECO:0000256" key="2">
    <source>
        <dbReference type="ARBA" id="ARBA00022475"/>
    </source>
</evidence>
<dbReference type="AlphaFoldDB" id="A0A1V2H7A8"/>
<feature type="transmembrane region" description="Helical" evidence="6">
    <location>
        <begin position="280"/>
        <end position="303"/>
    </location>
</feature>
<name>A0A1V2H7A8_9PROT</name>